<reference evidence="1 2" key="1">
    <citation type="submission" date="2023-02" db="EMBL/GenBank/DDBJ databases">
        <title>Genome sequence of Lentisphaera profundi SAORIC-696.</title>
        <authorList>
            <person name="Kim e."/>
            <person name="Cho J.-C."/>
            <person name="Choi A."/>
            <person name="Kang I."/>
        </authorList>
    </citation>
    <scope>NUCLEOTIDE SEQUENCE [LARGE SCALE GENOMIC DNA]</scope>
    <source>
        <strain evidence="1 2">SAORIC-696</strain>
    </source>
</reference>
<gene>
    <name evidence="1" type="ORF">PQO03_17800</name>
</gene>
<sequence>MKSKQLESSSVYKDAFYIQKIGNRAVKSVLERNQKKNIASVFSKEGKIFYKLPSGEITEKSPFKN</sequence>
<evidence type="ECO:0000313" key="1">
    <source>
        <dbReference type="EMBL" id="WDE97682.1"/>
    </source>
</evidence>
<organism evidence="1 2">
    <name type="scientific">Lentisphaera profundi</name>
    <dbReference type="NCBI Taxonomy" id="1658616"/>
    <lineage>
        <taxon>Bacteria</taxon>
        <taxon>Pseudomonadati</taxon>
        <taxon>Lentisphaerota</taxon>
        <taxon>Lentisphaeria</taxon>
        <taxon>Lentisphaerales</taxon>
        <taxon>Lentisphaeraceae</taxon>
        <taxon>Lentisphaera</taxon>
    </lineage>
</organism>
<accession>A0ABY7VUE2</accession>
<dbReference type="Proteomes" id="UP001214250">
    <property type="component" value="Chromosome 2"/>
</dbReference>
<keyword evidence="2" id="KW-1185">Reference proteome</keyword>
<proteinExistence type="predicted"/>
<dbReference type="RefSeq" id="WP_274152222.1">
    <property type="nucleotide sequence ID" value="NZ_CP117812.1"/>
</dbReference>
<protein>
    <submittedName>
        <fullName evidence="1">Uncharacterized protein</fullName>
    </submittedName>
</protein>
<dbReference type="EMBL" id="CP117812">
    <property type="protein sequence ID" value="WDE97682.1"/>
    <property type="molecule type" value="Genomic_DNA"/>
</dbReference>
<evidence type="ECO:0000313" key="2">
    <source>
        <dbReference type="Proteomes" id="UP001214250"/>
    </source>
</evidence>
<name>A0ABY7VUE2_9BACT</name>